<evidence type="ECO:0000256" key="8">
    <source>
        <dbReference type="ARBA" id="ARBA00023180"/>
    </source>
</evidence>
<organism evidence="11 12">
    <name type="scientific">Planoprotostelium fungivorum</name>
    <dbReference type="NCBI Taxonomy" id="1890364"/>
    <lineage>
        <taxon>Eukaryota</taxon>
        <taxon>Amoebozoa</taxon>
        <taxon>Evosea</taxon>
        <taxon>Variosea</taxon>
        <taxon>Cavosteliida</taxon>
        <taxon>Cavosteliaceae</taxon>
        <taxon>Planoprotostelium</taxon>
    </lineage>
</organism>
<dbReference type="PRINTS" id="PR00109">
    <property type="entry name" value="TYRKINASE"/>
</dbReference>
<dbReference type="OrthoDB" id="676979at2759"/>
<evidence type="ECO:0000256" key="1">
    <source>
        <dbReference type="ARBA" id="ARBA00004167"/>
    </source>
</evidence>
<keyword evidence="11" id="KW-0675">Receptor</keyword>
<dbReference type="InterPro" id="IPR000719">
    <property type="entry name" value="Prot_kinase_dom"/>
</dbReference>
<dbReference type="PANTHER" id="PTHR48054">
    <property type="entry name" value="RECEPTOR KINASE-LIKE PROTEIN XA21"/>
    <property type="match status" value="1"/>
</dbReference>
<keyword evidence="6 9" id="KW-1133">Transmembrane helix</keyword>
<dbReference type="Gene3D" id="1.10.510.10">
    <property type="entry name" value="Transferase(Phosphotransferase) domain 1"/>
    <property type="match status" value="1"/>
</dbReference>
<dbReference type="Pfam" id="PF00560">
    <property type="entry name" value="LRR_1"/>
    <property type="match status" value="5"/>
</dbReference>
<protein>
    <submittedName>
        <fullName evidence="11">Putative leucine-rich repeat receptor-like protein kinase</fullName>
    </submittedName>
</protein>
<keyword evidence="12" id="KW-1185">Reference proteome</keyword>
<keyword evidence="3 9" id="KW-0812">Transmembrane</keyword>
<dbReference type="Proteomes" id="UP000241769">
    <property type="component" value="Unassembled WGS sequence"/>
</dbReference>
<dbReference type="FunFam" id="3.80.10.10:FF:000095">
    <property type="entry name" value="LRR receptor-like serine/threonine-protein kinase GSO1"/>
    <property type="match status" value="1"/>
</dbReference>
<dbReference type="PANTHER" id="PTHR48054:SF64">
    <property type="entry name" value="OS05G0530701 PROTEIN"/>
    <property type="match status" value="1"/>
</dbReference>
<dbReference type="InterPro" id="IPR008266">
    <property type="entry name" value="Tyr_kinase_AS"/>
</dbReference>
<dbReference type="GO" id="GO:0004713">
    <property type="term" value="F:protein tyrosine kinase activity"/>
    <property type="evidence" value="ECO:0007669"/>
    <property type="project" value="InterPro"/>
</dbReference>
<evidence type="ECO:0000256" key="3">
    <source>
        <dbReference type="ARBA" id="ARBA00022692"/>
    </source>
</evidence>
<dbReference type="InterPro" id="IPR003591">
    <property type="entry name" value="Leu-rich_rpt_typical-subtyp"/>
</dbReference>
<dbReference type="STRING" id="1890364.A0A2P6NYT3"/>
<keyword evidence="8" id="KW-0325">Glycoprotein</keyword>
<dbReference type="InterPro" id="IPR001611">
    <property type="entry name" value="Leu-rich_rpt"/>
</dbReference>
<evidence type="ECO:0000259" key="10">
    <source>
        <dbReference type="PROSITE" id="PS50011"/>
    </source>
</evidence>
<comment type="caution">
    <text evidence="11">The sequence shown here is derived from an EMBL/GenBank/DDBJ whole genome shotgun (WGS) entry which is preliminary data.</text>
</comment>
<dbReference type="Pfam" id="PF13855">
    <property type="entry name" value="LRR_8"/>
    <property type="match status" value="2"/>
</dbReference>
<dbReference type="InterPro" id="IPR001245">
    <property type="entry name" value="Ser-Thr/Tyr_kinase_cat_dom"/>
</dbReference>
<dbReference type="PROSITE" id="PS00109">
    <property type="entry name" value="PROTEIN_KINASE_TYR"/>
    <property type="match status" value="1"/>
</dbReference>
<evidence type="ECO:0000256" key="5">
    <source>
        <dbReference type="ARBA" id="ARBA00022737"/>
    </source>
</evidence>
<keyword evidence="7 9" id="KW-0472">Membrane</keyword>
<dbReference type="GO" id="GO:0016020">
    <property type="term" value="C:membrane"/>
    <property type="evidence" value="ECO:0007669"/>
    <property type="project" value="UniProtKB-SubCell"/>
</dbReference>
<dbReference type="InterPro" id="IPR052592">
    <property type="entry name" value="LRR-RLK"/>
</dbReference>
<accession>A0A2P6NYT3</accession>
<name>A0A2P6NYT3_9EUKA</name>
<keyword evidence="5" id="KW-0677">Repeat</keyword>
<dbReference type="SUPFAM" id="SSF52058">
    <property type="entry name" value="L domain-like"/>
    <property type="match status" value="3"/>
</dbReference>
<dbReference type="InterPro" id="IPR011009">
    <property type="entry name" value="Kinase-like_dom_sf"/>
</dbReference>
<sequence length="1433" mass="160858">MFFGVNCTDGFVTSLSLPSNKLVGQLNLTHLDLSLNQLSGTIPASLGQLIHLEYLDLNGNKLTGIIPDMFGMMNELTDLYLYNNALYGPIPSSLSKVEHFELNRNTFLNGSIPVSIGNFNRLETLYLDYASISGSLPTSICNLTQLTVLSINCNRFSGTIPACFSQLVNLNYFLVWNNSFTGGLPDMGMAKSMLWFDASSNYFSGNVPPGLLNIPTLTLLGVQHNFLRFTGEIPSSWSNMVNATYIDLSSNRLSEKMSQTSRYNYFSGNLPDVFHHSITTFNVVYNYFSGPIPPSAFLNPNITRLIICKNSLTGTIPEDIIGMKRLTSLYLYQNLFEGPLPQALGNLTRLVDVQLWQNQFNGSIPASIGSLKSIKWLYLSDNQLTGAIPTELGNLSTLTYFGIDTNNLTGVVPSSFSQLKNLATFYASSNPLLGGTLDFLNGLNKLTVIDVARCNFYGSIPLSVINMTKLNNFWADENQFTGVLPDFSPLANISGITVSHNNLSGLMPSKLGGDLRSLDLSYNSFGGYIRSEWSAYRNLTWVQLNDNQIGNAGDGIHDNYLSVLWSLPNLVRFDVSNNLLKGELWSDWLDYSYSMQTLSLSNNRLSGPLNINRYSAPLNLQSIDVSLNEFYGRTPEFLSVCSYLTNINISHNQFDDIFPFWWSKLTRLNSLDVSYNRLYGPLPSAISRFPNLRVLKLSDNRLYGQVPLQMGELRLQELDCSNNLLMTDSLEFLSPMDTLQLLNMSNNYISSLMPSSLSPLLEVLDLSNNPIYGPLSSSVYGLRNLQTLNLQGCRLNGTVRRFQGDPKVFDISHNELTGDVSFLSQLSSIATLRLNNNQFDGVMTSMQGRKNLLYIDISENRLRGQLPDFTQLLSLSYFNGSDNMFNGSVPSFADDDNLMTLDLSRNFITTARGQVELPANITCNLGNNPLFCPISWMYYTQCQTRCTVRSTNDSSLLVYHMEGELMQFNGTKFSRVLAELINITESRIEIYSVRIAAAAVDSVNEGSIADTEQVMREMTVTQYKTGGIPLISAVGSIVCNDSQVPQYDTDGKLFCTLRDPVTTAMTSSLVISTYDILDTRGNSLSSSQVAGVVLGPIIFSILLVSIFTIWRRRVYQKRQRLTYLNAEMQRLSLTDLMLSDVTVDRVIASGHFGQVYKGNWNETVVAMKSLKKTEQSDDVKWREEIILLKRLNHPNVVRLLGVAVHEEQLMMVMEYVSFGSLDTSDLTDNDLVRWCFDIVKGMIYLQSKGIIHRDLAARNVLVDSSKQLKISDFGMSRQTEEMTYESTEKAMPFRWCAPEMIHYKISSHESDVWSFAVLAWEIFTLGRIPYWELSSNADVIEFVVEKKGMLDQPHRCWRYDSKSRIDFRGIYHRMKHLYAGHLAEEDTPDVTHEGTSSGMVDTPTVHYDGSQYDGRETARYDGRKIVLYNAVTT</sequence>
<dbReference type="GO" id="GO:0005524">
    <property type="term" value="F:ATP binding"/>
    <property type="evidence" value="ECO:0007669"/>
    <property type="project" value="InterPro"/>
</dbReference>
<dbReference type="InterPro" id="IPR032675">
    <property type="entry name" value="LRR_dom_sf"/>
</dbReference>
<comment type="subcellular location">
    <subcellularLocation>
        <location evidence="1">Membrane</location>
        <topology evidence="1">Single-pass membrane protein</topology>
    </subcellularLocation>
</comment>
<dbReference type="InParanoid" id="A0A2P6NYT3"/>
<keyword evidence="4" id="KW-0732">Signal</keyword>
<dbReference type="GO" id="GO:0009791">
    <property type="term" value="P:post-embryonic development"/>
    <property type="evidence" value="ECO:0007669"/>
    <property type="project" value="UniProtKB-ARBA"/>
</dbReference>
<dbReference type="Pfam" id="PF07714">
    <property type="entry name" value="PK_Tyr_Ser-Thr"/>
    <property type="match status" value="1"/>
</dbReference>
<dbReference type="SMART" id="SM00219">
    <property type="entry name" value="TyrKc"/>
    <property type="match status" value="1"/>
</dbReference>
<keyword evidence="2" id="KW-0433">Leucine-rich repeat</keyword>
<feature type="domain" description="Protein kinase" evidence="10">
    <location>
        <begin position="1141"/>
        <end position="1379"/>
    </location>
</feature>
<gene>
    <name evidence="11" type="ORF">PROFUN_01834</name>
</gene>
<proteinExistence type="predicted"/>
<evidence type="ECO:0000313" key="11">
    <source>
        <dbReference type="EMBL" id="PRP89114.1"/>
    </source>
</evidence>
<dbReference type="FunFam" id="3.80.10.10:FF:000041">
    <property type="entry name" value="LRR receptor-like serine/threonine-protein kinase ERECTA"/>
    <property type="match status" value="1"/>
</dbReference>
<dbReference type="PROSITE" id="PS50011">
    <property type="entry name" value="PROTEIN_KINASE_DOM"/>
    <property type="match status" value="1"/>
</dbReference>
<feature type="transmembrane region" description="Helical" evidence="9">
    <location>
        <begin position="1089"/>
        <end position="1110"/>
    </location>
</feature>
<evidence type="ECO:0000256" key="6">
    <source>
        <dbReference type="ARBA" id="ARBA00022989"/>
    </source>
</evidence>
<dbReference type="SUPFAM" id="SSF56112">
    <property type="entry name" value="Protein kinase-like (PK-like)"/>
    <property type="match status" value="1"/>
</dbReference>
<reference evidence="11 12" key="1">
    <citation type="journal article" date="2018" name="Genome Biol. Evol.">
        <title>Multiple Roots of Fruiting Body Formation in Amoebozoa.</title>
        <authorList>
            <person name="Hillmann F."/>
            <person name="Forbes G."/>
            <person name="Novohradska S."/>
            <person name="Ferling I."/>
            <person name="Riege K."/>
            <person name="Groth M."/>
            <person name="Westermann M."/>
            <person name="Marz M."/>
            <person name="Spaller T."/>
            <person name="Winckler T."/>
            <person name="Schaap P."/>
            <person name="Glockner G."/>
        </authorList>
    </citation>
    <scope>NUCLEOTIDE SEQUENCE [LARGE SCALE GENOMIC DNA]</scope>
    <source>
        <strain evidence="11 12">Jena</strain>
    </source>
</reference>
<evidence type="ECO:0000313" key="12">
    <source>
        <dbReference type="Proteomes" id="UP000241769"/>
    </source>
</evidence>
<dbReference type="InterPro" id="IPR020635">
    <property type="entry name" value="Tyr_kinase_cat_dom"/>
</dbReference>
<evidence type="ECO:0000256" key="4">
    <source>
        <dbReference type="ARBA" id="ARBA00022729"/>
    </source>
</evidence>
<keyword evidence="11" id="KW-0418">Kinase</keyword>
<dbReference type="Gene3D" id="3.80.10.10">
    <property type="entry name" value="Ribonuclease Inhibitor"/>
    <property type="match status" value="5"/>
</dbReference>
<evidence type="ECO:0000256" key="9">
    <source>
        <dbReference type="SAM" id="Phobius"/>
    </source>
</evidence>
<dbReference type="PROSITE" id="PS51450">
    <property type="entry name" value="LRR"/>
    <property type="match status" value="1"/>
</dbReference>
<dbReference type="SMART" id="SM00369">
    <property type="entry name" value="LRR_TYP"/>
    <property type="match status" value="10"/>
</dbReference>
<keyword evidence="11" id="KW-0808">Transferase</keyword>
<dbReference type="FunFam" id="3.80.10.10:FF:000233">
    <property type="entry name" value="Leucine-rich repeat receptor-like protein kinase TDR"/>
    <property type="match status" value="1"/>
</dbReference>
<dbReference type="EMBL" id="MDYQ01000005">
    <property type="protein sequence ID" value="PRP89114.1"/>
    <property type="molecule type" value="Genomic_DNA"/>
</dbReference>
<evidence type="ECO:0000256" key="7">
    <source>
        <dbReference type="ARBA" id="ARBA00023136"/>
    </source>
</evidence>
<evidence type="ECO:0000256" key="2">
    <source>
        <dbReference type="ARBA" id="ARBA00022614"/>
    </source>
</evidence>
<dbReference type="CDD" id="cd00192">
    <property type="entry name" value="PTKc"/>
    <property type="match status" value="1"/>
</dbReference>